<protein>
    <submittedName>
        <fullName evidence="2">Uncharacterized protein</fullName>
    </submittedName>
</protein>
<evidence type="ECO:0000313" key="3">
    <source>
        <dbReference type="Proteomes" id="UP000299102"/>
    </source>
</evidence>
<evidence type="ECO:0000313" key="2">
    <source>
        <dbReference type="EMBL" id="GBP12772.1"/>
    </source>
</evidence>
<dbReference type="Proteomes" id="UP000299102">
    <property type="component" value="Unassembled WGS sequence"/>
</dbReference>
<comment type="caution">
    <text evidence="2">The sequence shown here is derived from an EMBL/GenBank/DDBJ whole genome shotgun (WGS) entry which is preliminary data.</text>
</comment>
<proteinExistence type="predicted"/>
<name>A0A4C1TE74_EUMVA</name>
<dbReference type="EMBL" id="BGZK01000053">
    <property type="protein sequence ID" value="GBP12772.1"/>
    <property type="molecule type" value="Genomic_DNA"/>
</dbReference>
<reference evidence="2 3" key="1">
    <citation type="journal article" date="2019" name="Commun. Biol.">
        <title>The bagworm genome reveals a unique fibroin gene that provides high tensile strength.</title>
        <authorList>
            <person name="Kono N."/>
            <person name="Nakamura H."/>
            <person name="Ohtoshi R."/>
            <person name="Tomita M."/>
            <person name="Numata K."/>
            <person name="Arakawa K."/>
        </authorList>
    </citation>
    <scope>NUCLEOTIDE SEQUENCE [LARGE SCALE GENOMIC DNA]</scope>
</reference>
<sequence length="167" mass="19089">MDKHVANIHIIDTFYSRAPFLGSYPLSKAYGPKKRRTGIVAFPLFRGHLHGSHLQRPGKISARRALNSNNSFNRIPIIVEWERDARHSAASRSVTHRYVTERYTFQSGSPSRKNETCTCQVLSHRFNPFQRRAESSFLRQWDAADQRSWDSTGGRLGHGLRLGPDTV</sequence>
<gene>
    <name evidence="2" type="ORF">EVAR_6104_1</name>
</gene>
<organism evidence="2 3">
    <name type="scientific">Eumeta variegata</name>
    <name type="common">Bagworm moth</name>
    <name type="synonym">Eumeta japonica</name>
    <dbReference type="NCBI Taxonomy" id="151549"/>
    <lineage>
        <taxon>Eukaryota</taxon>
        <taxon>Metazoa</taxon>
        <taxon>Ecdysozoa</taxon>
        <taxon>Arthropoda</taxon>
        <taxon>Hexapoda</taxon>
        <taxon>Insecta</taxon>
        <taxon>Pterygota</taxon>
        <taxon>Neoptera</taxon>
        <taxon>Endopterygota</taxon>
        <taxon>Lepidoptera</taxon>
        <taxon>Glossata</taxon>
        <taxon>Ditrysia</taxon>
        <taxon>Tineoidea</taxon>
        <taxon>Psychidae</taxon>
        <taxon>Oiketicinae</taxon>
        <taxon>Eumeta</taxon>
    </lineage>
</organism>
<keyword evidence="3" id="KW-1185">Reference proteome</keyword>
<feature type="region of interest" description="Disordered" evidence="1">
    <location>
        <begin position="148"/>
        <end position="167"/>
    </location>
</feature>
<dbReference type="AlphaFoldDB" id="A0A4C1TE74"/>
<accession>A0A4C1TE74</accession>
<evidence type="ECO:0000256" key="1">
    <source>
        <dbReference type="SAM" id="MobiDB-lite"/>
    </source>
</evidence>